<dbReference type="Proteomes" id="UP000297527">
    <property type="component" value="Unassembled WGS sequence"/>
</dbReference>
<proteinExistence type="predicted"/>
<accession>A0A4Z1IGW7</accession>
<dbReference type="Pfam" id="PF24494">
    <property type="entry name" value="DUF7587"/>
    <property type="match status" value="1"/>
</dbReference>
<dbReference type="EMBL" id="PQXN01000085">
    <property type="protein sequence ID" value="TGO55877.1"/>
    <property type="molecule type" value="Genomic_DNA"/>
</dbReference>
<evidence type="ECO:0000259" key="1">
    <source>
        <dbReference type="Pfam" id="PF24494"/>
    </source>
</evidence>
<dbReference type="OrthoDB" id="3550470at2759"/>
<feature type="domain" description="DUF7587" evidence="1">
    <location>
        <begin position="110"/>
        <end position="270"/>
    </location>
</feature>
<name>A0A4Z1IGW7_9HELO</name>
<dbReference type="InterPro" id="IPR056009">
    <property type="entry name" value="DUF7587"/>
</dbReference>
<organism evidence="2 3">
    <name type="scientific">Botryotinia convoluta</name>
    <dbReference type="NCBI Taxonomy" id="54673"/>
    <lineage>
        <taxon>Eukaryota</taxon>
        <taxon>Fungi</taxon>
        <taxon>Dikarya</taxon>
        <taxon>Ascomycota</taxon>
        <taxon>Pezizomycotina</taxon>
        <taxon>Leotiomycetes</taxon>
        <taxon>Helotiales</taxon>
        <taxon>Sclerotiniaceae</taxon>
        <taxon>Botryotinia</taxon>
    </lineage>
</organism>
<protein>
    <recommendedName>
        <fullName evidence="1">DUF7587 domain-containing protein</fullName>
    </recommendedName>
</protein>
<gene>
    <name evidence="2" type="ORF">BCON_0085g00280</name>
</gene>
<sequence length="356" mass="39703">MTAKLESDFAILLSASLPGNNDNDEPAIPLPKDLSTHGFVSSIGVQPSTPRFNPKNTFILTPEHTPPPLSSSPFSRSSADITSESNPFISGFGASSTTDPPSEHIKDSNTDTLLYRVHTATSKSPYDRTTGIRCSGWMDSLYNFSVTDERQTDGRAFQSHCNRDEVSSPYISVSTSVARLMRLPECKENQAESRVFVVSLNRLRQLGIEAQSTDSYLKKFVASSGEKMYKKNGGFNHKYENGVSYVTDTHWLVEEWIPDQAIVSEMNCGEFFKIAEREGIKMEVARKNPFETELEALKIDLEKWPKRDGSEQEKVITKPKYSRRINSPSLVIAKPEAQVKTFAENPRIAMSELGSS</sequence>
<keyword evidence="3" id="KW-1185">Reference proteome</keyword>
<evidence type="ECO:0000313" key="3">
    <source>
        <dbReference type="Proteomes" id="UP000297527"/>
    </source>
</evidence>
<comment type="caution">
    <text evidence="2">The sequence shown here is derived from an EMBL/GenBank/DDBJ whole genome shotgun (WGS) entry which is preliminary data.</text>
</comment>
<reference evidence="2 3" key="1">
    <citation type="submission" date="2017-12" db="EMBL/GenBank/DDBJ databases">
        <title>Comparative genomics of Botrytis spp.</title>
        <authorList>
            <person name="Valero-Jimenez C.A."/>
            <person name="Tapia P."/>
            <person name="Veloso J."/>
            <person name="Silva-Moreno E."/>
            <person name="Staats M."/>
            <person name="Valdes J.H."/>
            <person name="Van Kan J.A.L."/>
        </authorList>
    </citation>
    <scope>NUCLEOTIDE SEQUENCE [LARGE SCALE GENOMIC DNA]</scope>
    <source>
        <strain evidence="2 3">MUCL11595</strain>
    </source>
</reference>
<evidence type="ECO:0000313" key="2">
    <source>
        <dbReference type="EMBL" id="TGO55877.1"/>
    </source>
</evidence>
<dbReference type="AlphaFoldDB" id="A0A4Z1IGW7"/>